<keyword evidence="2" id="KW-1185">Reference proteome</keyword>
<reference evidence="1 2" key="1">
    <citation type="submission" date="2021-06" db="EMBL/GenBank/DDBJ databases">
        <title>Caerostris extrusa draft genome.</title>
        <authorList>
            <person name="Kono N."/>
            <person name="Arakawa K."/>
        </authorList>
    </citation>
    <scope>NUCLEOTIDE SEQUENCE [LARGE SCALE GENOMIC DNA]</scope>
</reference>
<gene>
    <name evidence="1" type="ORF">CEXT_47441</name>
</gene>
<comment type="caution">
    <text evidence="1">The sequence shown here is derived from an EMBL/GenBank/DDBJ whole genome shotgun (WGS) entry which is preliminary data.</text>
</comment>
<dbReference type="Proteomes" id="UP001054945">
    <property type="component" value="Unassembled WGS sequence"/>
</dbReference>
<evidence type="ECO:0000313" key="1">
    <source>
        <dbReference type="EMBL" id="GIY70486.1"/>
    </source>
</evidence>
<accession>A0AAV4VKU0</accession>
<protein>
    <submittedName>
        <fullName evidence="1">Uncharacterized protein</fullName>
    </submittedName>
</protein>
<proteinExistence type="predicted"/>
<sequence length="85" mass="9480">MRNGMNSRGHVLGNKPLKAIIKSGPWCRADAPEPPSMGDAPRTLGTRFYDHNFREPSPIQFDVRRPIKTTAPTISFSWTASKTLV</sequence>
<dbReference type="AlphaFoldDB" id="A0AAV4VKU0"/>
<dbReference type="EMBL" id="BPLR01014673">
    <property type="protein sequence ID" value="GIY70486.1"/>
    <property type="molecule type" value="Genomic_DNA"/>
</dbReference>
<organism evidence="1 2">
    <name type="scientific">Caerostris extrusa</name>
    <name type="common">Bark spider</name>
    <name type="synonym">Caerostris bankana</name>
    <dbReference type="NCBI Taxonomy" id="172846"/>
    <lineage>
        <taxon>Eukaryota</taxon>
        <taxon>Metazoa</taxon>
        <taxon>Ecdysozoa</taxon>
        <taxon>Arthropoda</taxon>
        <taxon>Chelicerata</taxon>
        <taxon>Arachnida</taxon>
        <taxon>Araneae</taxon>
        <taxon>Araneomorphae</taxon>
        <taxon>Entelegynae</taxon>
        <taxon>Araneoidea</taxon>
        <taxon>Araneidae</taxon>
        <taxon>Caerostris</taxon>
    </lineage>
</organism>
<name>A0AAV4VKU0_CAEEX</name>
<evidence type="ECO:0000313" key="2">
    <source>
        <dbReference type="Proteomes" id="UP001054945"/>
    </source>
</evidence>